<dbReference type="RefSeq" id="WP_379582184.1">
    <property type="nucleotide sequence ID" value="NZ_JBHUFV010000094.1"/>
</dbReference>
<feature type="signal peptide" evidence="1">
    <location>
        <begin position="1"/>
        <end position="16"/>
    </location>
</feature>
<sequence>MSVAVILTLLASLNLAGNGADQIASWIFQSLLLVDGGLIIDDQVFTVRYVETAFTKSADAELRGLDVSALVRAARAAFSGWFHPGVNTRLILTTVGSLLVILLLALS</sequence>
<proteinExistence type="predicted"/>
<name>A0ABW4TG06_9ACTN</name>
<reference evidence="3" key="1">
    <citation type="journal article" date="2019" name="Int. J. Syst. Evol. Microbiol.">
        <title>The Global Catalogue of Microorganisms (GCM) 10K type strain sequencing project: providing services to taxonomists for standard genome sequencing and annotation.</title>
        <authorList>
            <consortium name="The Broad Institute Genomics Platform"/>
            <consortium name="The Broad Institute Genome Sequencing Center for Infectious Disease"/>
            <person name="Wu L."/>
            <person name="Ma J."/>
        </authorList>
    </citation>
    <scope>NUCLEOTIDE SEQUENCE [LARGE SCALE GENOMIC DNA]</scope>
    <source>
        <strain evidence="3">ICMP 6774ER</strain>
    </source>
</reference>
<evidence type="ECO:0000313" key="2">
    <source>
        <dbReference type="EMBL" id="MFD1939686.1"/>
    </source>
</evidence>
<comment type="caution">
    <text evidence="2">The sequence shown here is derived from an EMBL/GenBank/DDBJ whole genome shotgun (WGS) entry which is preliminary data.</text>
</comment>
<protein>
    <submittedName>
        <fullName evidence="2">Uncharacterized protein</fullName>
    </submittedName>
</protein>
<dbReference type="EMBL" id="JBHUFV010000094">
    <property type="protein sequence ID" value="MFD1939686.1"/>
    <property type="molecule type" value="Genomic_DNA"/>
</dbReference>
<evidence type="ECO:0000256" key="1">
    <source>
        <dbReference type="SAM" id="SignalP"/>
    </source>
</evidence>
<keyword evidence="1" id="KW-0732">Signal</keyword>
<dbReference type="Proteomes" id="UP001597368">
    <property type="component" value="Unassembled WGS sequence"/>
</dbReference>
<feature type="chain" id="PRO_5047502321" evidence="1">
    <location>
        <begin position="17"/>
        <end position="107"/>
    </location>
</feature>
<gene>
    <name evidence="2" type="ORF">ACFSKW_50345</name>
</gene>
<organism evidence="2 3">
    <name type="scientific">Nonomuraea mangrovi</name>
    <dbReference type="NCBI Taxonomy" id="2316207"/>
    <lineage>
        <taxon>Bacteria</taxon>
        <taxon>Bacillati</taxon>
        <taxon>Actinomycetota</taxon>
        <taxon>Actinomycetes</taxon>
        <taxon>Streptosporangiales</taxon>
        <taxon>Streptosporangiaceae</taxon>
        <taxon>Nonomuraea</taxon>
    </lineage>
</organism>
<accession>A0ABW4TG06</accession>
<keyword evidence="3" id="KW-1185">Reference proteome</keyword>
<evidence type="ECO:0000313" key="3">
    <source>
        <dbReference type="Proteomes" id="UP001597368"/>
    </source>
</evidence>